<accession>A0ABW2Z7R6</accession>
<proteinExistence type="predicted"/>
<sequence>MKTIKKLLLVLVVFVFLFTTKTYGQEEPKEENKPVYLTVTTMHRSSDPTVDFSDWLKTETEYYEKVTSKNDLIIGSGFYFHYFTPDDTEVLLVSVYKNWDDIEKANDVTNKLIEEGWPDKDERDKFFKKQSSYYEDMHSDEIYRSLPFSKFHEPSDKPLIFYVKKNQLGNGGGAGFKEYFENITNKNSLIKGYYTHGHLWGANSKDAIEVFVFDNFADIENSFKENNKLIEAYWADKDKRKEFFDKYSKIFSGHGDYIYQNVPELHK</sequence>
<dbReference type="EMBL" id="JBHTIC010000005">
    <property type="protein sequence ID" value="MFD0760945.1"/>
    <property type="molecule type" value="Genomic_DNA"/>
</dbReference>
<dbReference type="Proteomes" id="UP001597032">
    <property type="component" value="Unassembled WGS sequence"/>
</dbReference>
<keyword evidence="2" id="KW-1185">Reference proteome</keyword>
<gene>
    <name evidence="1" type="ORF">ACFQZW_02510</name>
</gene>
<organism evidence="1 2">
    <name type="scientific">Lutibacter aestuarii</name>
    <dbReference type="NCBI Taxonomy" id="861111"/>
    <lineage>
        <taxon>Bacteria</taxon>
        <taxon>Pseudomonadati</taxon>
        <taxon>Bacteroidota</taxon>
        <taxon>Flavobacteriia</taxon>
        <taxon>Flavobacteriales</taxon>
        <taxon>Flavobacteriaceae</taxon>
        <taxon>Lutibacter</taxon>
    </lineage>
</organism>
<evidence type="ECO:0000313" key="2">
    <source>
        <dbReference type="Proteomes" id="UP001597032"/>
    </source>
</evidence>
<dbReference type="RefSeq" id="WP_386781422.1">
    <property type="nucleotide sequence ID" value="NZ_JBHTIC010000005.1"/>
</dbReference>
<evidence type="ECO:0000313" key="1">
    <source>
        <dbReference type="EMBL" id="MFD0760945.1"/>
    </source>
</evidence>
<protein>
    <submittedName>
        <fullName evidence="1">Uncharacterized protein</fullName>
    </submittedName>
</protein>
<reference evidence="2" key="1">
    <citation type="journal article" date="2019" name="Int. J. Syst. Evol. Microbiol.">
        <title>The Global Catalogue of Microorganisms (GCM) 10K type strain sequencing project: providing services to taxonomists for standard genome sequencing and annotation.</title>
        <authorList>
            <consortium name="The Broad Institute Genomics Platform"/>
            <consortium name="The Broad Institute Genome Sequencing Center for Infectious Disease"/>
            <person name="Wu L."/>
            <person name="Ma J."/>
        </authorList>
    </citation>
    <scope>NUCLEOTIDE SEQUENCE [LARGE SCALE GENOMIC DNA]</scope>
    <source>
        <strain evidence="2">CCUG 60022</strain>
    </source>
</reference>
<comment type="caution">
    <text evidence="1">The sequence shown here is derived from an EMBL/GenBank/DDBJ whole genome shotgun (WGS) entry which is preliminary data.</text>
</comment>
<name>A0ABW2Z7R6_9FLAO</name>